<dbReference type="KEGG" id="daa:AKL17_2732"/>
<dbReference type="RefSeq" id="WP_066814023.1">
    <property type="nucleotide sequence ID" value="NZ_CP012661.1"/>
</dbReference>
<feature type="domain" description="Heparan-alpha-glucosaminide N-acetyltransferase catalytic" evidence="2">
    <location>
        <begin position="13"/>
        <end position="236"/>
    </location>
</feature>
<feature type="transmembrane region" description="Helical" evidence="1">
    <location>
        <begin position="138"/>
        <end position="157"/>
    </location>
</feature>
<keyword evidence="1" id="KW-0472">Membrane</keyword>
<evidence type="ECO:0000313" key="3">
    <source>
        <dbReference type="EMBL" id="AMY69971.1"/>
    </source>
</evidence>
<feature type="transmembrane region" description="Helical" evidence="1">
    <location>
        <begin position="113"/>
        <end position="131"/>
    </location>
</feature>
<feature type="transmembrane region" description="Helical" evidence="1">
    <location>
        <begin position="55"/>
        <end position="77"/>
    </location>
</feature>
<protein>
    <recommendedName>
        <fullName evidence="2">Heparan-alpha-glucosaminide N-acetyltransferase catalytic domain-containing protein</fullName>
    </recommendedName>
</protein>
<dbReference type="Proteomes" id="UP000076128">
    <property type="component" value="Chromosome"/>
</dbReference>
<name>A0A159Z480_9RHOB</name>
<dbReference type="EMBL" id="CP012661">
    <property type="protein sequence ID" value="AMY69971.1"/>
    <property type="molecule type" value="Genomic_DNA"/>
</dbReference>
<keyword evidence="1" id="KW-1133">Transmembrane helix</keyword>
<organism evidence="3 4">
    <name type="scientific">Frigidibacter mobilis</name>
    <dbReference type="NCBI Taxonomy" id="1335048"/>
    <lineage>
        <taxon>Bacteria</taxon>
        <taxon>Pseudomonadati</taxon>
        <taxon>Pseudomonadota</taxon>
        <taxon>Alphaproteobacteria</taxon>
        <taxon>Rhodobacterales</taxon>
        <taxon>Paracoccaceae</taxon>
        <taxon>Frigidibacter</taxon>
    </lineage>
</organism>
<evidence type="ECO:0000313" key="4">
    <source>
        <dbReference type="Proteomes" id="UP000076128"/>
    </source>
</evidence>
<feature type="transmembrane region" description="Helical" evidence="1">
    <location>
        <begin position="12"/>
        <end position="35"/>
    </location>
</feature>
<gene>
    <name evidence="3" type="ORF">AKL17_2732</name>
</gene>
<dbReference type="PATRIC" id="fig|1335048.3.peg.2845"/>
<dbReference type="Pfam" id="PF07786">
    <property type="entry name" value="HGSNAT_cat"/>
    <property type="match status" value="1"/>
</dbReference>
<feature type="transmembrane region" description="Helical" evidence="1">
    <location>
        <begin position="177"/>
        <end position="198"/>
    </location>
</feature>
<reference evidence="3 4" key="1">
    <citation type="submission" date="2015-09" db="EMBL/GenBank/DDBJ databases">
        <title>Complete genome sequence of Defluviimonas alba cai42t isolated from an oilfield in Xinjiang.</title>
        <authorList>
            <person name="Geng S."/>
            <person name="Pan X."/>
            <person name="Wu X."/>
        </authorList>
    </citation>
    <scope>NUCLEOTIDE SEQUENCE [LARGE SCALE GENOMIC DNA]</scope>
    <source>
        <strain evidence="4">cai42</strain>
    </source>
</reference>
<feature type="transmembrane region" description="Helical" evidence="1">
    <location>
        <begin position="89"/>
        <end position="107"/>
    </location>
</feature>
<evidence type="ECO:0000259" key="2">
    <source>
        <dbReference type="Pfam" id="PF07786"/>
    </source>
</evidence>
<dbReference type="OrthoDB" id="9807591at2"/>
<proteinExistence type="predicted"/>
<sequence length="250" mass="26932">MTQAADQPRPASRVLALDLARTAALACMAVFHFTFDLQLFGYLPGGTTTSGGWAIFARAIAGSFLFLAGVSLALAHGRGIRWRPALRRLARIAGAAAAITIATRMAIPDSFIFFGILHSIAFASLAGLAFVRLPPAVPLLAALAVFLAPRWLFLPAFDAPWLQWTGLGTLLPRTVDFVPVFPWFAPVLLGIAFGNALARRGVWARLAAWPARPSRPLALLAWPGQHSLAVYLVHQPVLIALVWTATQLLR</sequence>
<evidence type="ECO:0000256" key="1">
    <source>
        <dbReference type="SAM" id="Phobius"/>
    </source>
</evidence>
<dbReference type="STRING" id="1335048.AKL17_2732"/>
<keyword evidence="4" id="KW-1185">Reference proteome</keyword>
<dbReference type="InterPro" id="IPR012429">
    <property type="entry name" value="HGSNAT_cat"/>
</dbReference>
<accession>A0A159Z480</accession>
<keyword evidence="1" id="KW-0812">Transmembrane</keyword>
<dbReference type="AlphaFoldDB" id="A0A159Z480"/>